<dbReference type="AlphaFoldDB" id="A0AAN6WQ39"/>
<evidence type="ECO:0000256" key="4">
    <source>
        <dbReference type="ARBA" id="ARBA00022729"/>
    </source>
</evidence>
<keyword evidence="7" id="KW-1015">Disulfide bond</keyword>
<evidence type="ECO:0000313" key="10">
    <source>
        <dbReference type="Proteomes" id="UP001302126"/>
    </source>
</evidence>
<keyword evidence="3" id="KW-0479">Metal-binding</keyword>
<comment type="caution">
    <text evidence="9">The sequence shown here is derived from an EMBL/GenBank/DDBJ whole genome shotgun (WGS) entry which is preliminary data.</text>
</comment>
<dbReference type="PANTHER" id="PTHR33938:SF13">
    <property type="entry name" value="CARBOXYLIC ESTER HYDROLASE"/>
    <property type="match status" value="1"/>
</dbReference>
<keyword evidence="2" id="KW-0719">Serine esterase</keyword>
<keyword evidence="5 8" id="KW-0378">Hydrolase</keyword>
<keyword evidence="6" id="KW-0106">Calcium</keyword>
<keyword evidence="4" id="KW-0732">Signal</keyword>
<accession>A0AAN6WQ39</accession>
<keyword evidence="10" id="KW-1185">Reference proteome</keyword>
<dbReference type="EMBL" id="MU864494">
    <property type="protein sequence ID" value="KAK4184317.1"/>
    <property type="molecule type" value="Genomic_DNA"/>
</dbReference>
<name>A0AAN6WQ39_9PEZI</name>
<evidence type="ECO:0000256" key="3">
    <source>
        <dbReference type="ARBA" id="ARBA00022723"/>
    </source>
</evidence>
<proteinExistence type="inferred from homology"/>
<reference evidence="9" key="1">
    <citation type="journal article" date="2023" name="Mol. Phylogenet. Evol.">
        <title>Genome-scale phylogeny and comparative genomics of the fungal order Sordariales.</title>
        <authorList>
            <person name="Hensen N."/>
            <person name="Bonometti L."/>
            <person name="Westerberg I."/>
            <person name="Brannstrom I.O."/>
            <person name="Guillou S."/>
            <person name="Cros-Aarteil S."/>
            <person name="Calhoun S."/>
            <person name="Haridas S."/>
            <person name="Kuo A."/>
            <person name="Mondo S."/>
            <person name="Pangilinan J."/>
            <person name="Riley R."/>
            <person name="LaButti K."/>
            <person name="Andreopoulos B."/>
            <person name="Lipzen A."/>
            <person name="Chen C."/>
            <person name="Yan M."/>
            <person name="Daum C."/>
            <person name="Ng V."/>
            <person name="Clum A."/>
            <person name="Steindorff A."/>
            <person name="Ohm R.A."/>
            <person name="Martin F."/>
            <person name="Silar P."/>
            <person name="Natvig D.O."/>
            <person name="Lalanne C."/>
            <person name="Gautier V."/>
            <person name="Ament-Velasquez S.L."/>
            <person name="Kruys A."/>
            <person name="Hutchinson M.I."/>
            <person name="Powell A.J."/>
            <person name="Barry K."/>
            <person name="Miller A.N."/>
            <person name="Grigoriev I.V."/>
            <person name="Debuchy R."/>
            <person name="Gladieux P."/>
            <person name="Hiltunen Thoren M."/>
            <person name="Johannesson H."/>
        </authorList>
    </citation>
    <scope>NUCLEOTIDE SEQUENCE</scope>
    <source>
        <strain evidence="9">PSN309</strain>
    </source>
</reference>
<dbReference type="PANTHER" id="PTHR33938">
    <property type="entry name" value="FERULOYL ESTERASE B-RELATED"/>
    <property type="match status" value="1"/>
</dbReference>
<evidence type="ECO:0000256" key="5">
    <source>
        <dbReference type="ARBA" id="ARBA00022801"/>
    </source>
</evidence>
<sequence length="540" mass="57942">MAAVSSLLGSCISSTFGGLSLFGLEFLSVEATLVSNYTANVPFQFAQPGIQIQNATFCNVTASYFHPGQTNNITVEAWLPVDNSAWNGRFQMVGGGGWVAGRHPISYTLMEGGIAEGFASITTDAGLPTEATMDMSSVLTSPGNVNMHAVQDFGYRSLGEGALIGKDLIRRFYGRGPKFSYWNGCSQGGRQGLAVAQRYPTLFDGVSIGAPAMYMTKLGSALYWSQQVMNNLKSYPYGCEIDAISAAAIAACDGLDGLVDGIISVDTETCLEHFDPFALVGTPVPNCRQANNRTITISNTAATVANETWNGLRLANGTRHWYGLTPGSEISSDGSISPGGNASPALAATSCSNNGTCVGLANPLIFPWFAVFHARGNPDFEVTNMTHAEFDDVEFFSRQIYGAAFDTDEADLSRFRDAGGKMISFHGLWDDLITPKGTEQYYNDVARLTPDIHDFYRHFEVPGLGHCAGRSSGQPESLFDQLRAWVENGTVPEQSPVKVTAQDGAVHDRILCPYPKKAKYDEAGCGNPANATCWSCCYSA</sequence>
<gene>
    <name evidence="9" type="ORF">QBC35DRAFT_506134</name>
</gene>
<evidence type="ECO:0000256" key="2">
    <source>
        <dbReference type="ARBA" id="ARBA00022487"/>
    </source>
</evidence>
<dbReference type="InterPro" id="IPR029058">
    <property type="entry name" value="AB_hydrolase_fold"/>
</dbReference>
<dbReference type="GO" id="GO:0030600">
    <property type="term" value="F:feruloyl esterase activity"/>
    <property type="evidence" value="ECO:0007669"/>
    <property type="project" value="UniProtKB-ARBA"/>
</dbReference>
<evidence type="ECO:0000256" key="8">
    <source>
        <dbReference type="RuleBase" id="RU361238"/>
    </source>
</evidence>
<dbReference type="Proteomes" id="UP001302126">
    <property type="component" value="Unassembled WGS sequence"/>
</dbReference>
<evidence type="ECO:0000313" key="9">
    <source>
        <dbReference type="EMBL" id="KAK4184317.1"/>
    </source>
</evidence>
<comment type="similarity">
    <text evidence="1 8">Belongs to the tannase family.</text>
</comment>
<evidence type="ECO:0000256" key="6">
    <source>
        <dbReference type="ARBA" id="ARBA00022837"/>
    </source>
</evidence>
<dbReference type="Pfam" id="PF07519">
    <property type="entry name" value="Tannase"/>
    <property type="match status" value="1"/>
</dbReference>
<protein>
    <recommendedName>
        <fullName evidence="8">Carboxylic ester hydrolase</fullName>
        <ecNumber evidence="8">3.1.1.-</ecNumber>
    </recommendedName>
</protein>
<evidence type="ECO:0000256" key="7">
    <source>
        <dbReference type="ARBA" id="ARBA00023157"/>
    </source>
</evidence>
<organism evidence="9 10">
    <name type="scientific">Podospora australis</name>
    <dbReference type="NCBI Taxonomy" id="1536484"/>
    <lineage>
        <taxon>Eukaryota</taxon>
        <taxon>Fungi</taxon>
        <taxon>Dikarya</taxon>
        <taxon>Ascomycota</taxon>
        <taxon>Pezizomycotina</taxon>
        <taxon>Sordariomycetes</taxon>
        <taxon>Sordariomycetidae</taxon>
        <taxon>Sordariales</taxon>
        <taxon>Podosporaceae</taxon>
        <taxon>Podospora</taxon>
    </lineage>
</organism>
<dbReference type="EC" id="3.1.1.-" evidence="8"/>
<dbReference type="SUPFAM" id="SSF53474">
    <property type="entry name" value="alpha/beta-Hydrolases"/>
    <property type="match status" value="1"/>
</dbReference>
<evidence type="ECO:0000256" key="1">
    <source>
        <dbReference type="ARBA" id="ARBA00006249"/>
    </source>
</evidence>
<reference evidence="9" key="2">
    <citation type="submission" date="2023-05" db="EMBL/GenBank/DDBJ databases">
        <authorList>
            <consortium name="Lawrence Berkeley National Laboratory"/>
            <person name="Steindorff A."/>
            <person name="Hensen N."/>
            <person name="Bonometti L."/>
            <person name="Westerberg I."/>
            <person name="Brannstrom I.O."/>
            <person name="Guillou S."/>
            <person name="Cros-Aarteil S."/>
            <person name="Calhoun S."/>
            <person name="Haridas S."/>
            <person name="Kuo A."/>
            <person name="Mondo S."/>
            <person name="Pangilinan J."/>
            <person name="Riley R."/>
            <person name="Labutti K."/>
            <person name="Andreopoulos B."/>
            <person name="Lipzen A."/>
            <person name="Chen C."/>
            <person name="Yanf M."/>
            <person name="Daum C."/>
            <person name="Ng V."/>
            <person name="Clum A."/>
            <person name="Ohm R."/>
            <person name="Martin F."/>
            <person name="Silar P."/>
            <person name="Natvig D."/>
            <person name="Lalanne C."/>
            <person name="Gautier V."/>
            <person name="Ament-Velasquez S.L."/>
            <person name="Kruys A."/>
            <person name="Hutchinson M.I."/>
            <person name="Powell A.J."/>
            <person name="Barry K."/>
            <person name="Miller A.N."/>
            <person name="Grigoriev I.V."/>
            <person name="Debuchy R."/>
            <person name="Gladieux P."/>
            <person name="Thoren M.H."/>
            <person name="Johannesson H."/>
        </authorList>
    </citation>
    <scope>NUCLEOTIDE SEQUENCE</scope>
    <source>
        <strain evidence="9">PSN309</strain>
    </source>
</reference>
<dbReference type="GO" id="GO:0046872">
    <property type="term" value="F:metal ion binding"/>
    <property type="evidence" value="ECO:0007669"/>
    <property type="project" value="UniProtKB-KW"/>
</dbReference>
<dbReference type="InterPro" id="IPR011118">
    <property type="entry name" value="Tannase/feruloyl_esterase"/>
</dbReference>